<evidence type="ECO:0000256" key="2">
    <source>
        <dbReference type="ARBA" id="ARBA00022771"/>
    </source>
</evidence>
<evidence type="ECO:0000256" key="3">
    <source>
        <dbReference type="ARBA" id="ARBA00022833"/>
    </source>
</evidence>
<evidence type="ECO:0000313" key="6">
    <source>
        <dbReference type="EMBL" id="EGT31311.1"/>
    </source>
</evidence>
<feature type="region of interest" description="Disordered" evidence="4">
    <location>
        <begin position="1"/>
        <end position="48"/>
    </location>
</feature>
<keyword evidence="7" id="KW-1185">Reference proteome</keyword>
<evidence type="ECO:0000256" key="4">
    <source>
        <dbReference type="SAM" id="MobiDB-lite"/>
    </source>
</evidence>
<organism evidence="7">
    <name type="scientific">Caenorhabditis brenneri</name>
    <name type="common">Nematode worm</name>
    <dbReference type="NCBI Taxonomy" id="135651"/>
    <lineage>
        <taxon>Eukaryota</taxon>
        <taxon>Metazoa</taxon>
        <taxon>Ecdysozoa</taxon>
        <taxon>Nematoda</taxon>
        <taxon>Chromadorea</taxon>
        <taxon>Rhabditida</taxon>
        <taxon>Rhabditina</taxon>
        <taxon>Rhabditomorpha</taxon>
        <taxon>Rhabditoidea</taxon>
        <taxon>Rhabditidae</taxon>
        <taxon>Peloderinae</taxon>
        <taxon>Caenorhabditis</taxon>
    </lineage>
</organism>
<dbReference type="GO" id="GO:0008270">
    <property type="term" value="F:zinc ion binding"/>
    <property type="evidence" value="ECO:0007669"/>
    <property type="project" value="UniProtKB-KW"/>
</dbReference>
<keyword evidence="2" id="KW-0863">Zinc-finger</keyword>
<dbReference type="Proteomes" id="UP000008068">
    <property type="component" value="Unassembled WGS sequence"/>
</dbReference>
<dbReference type="SUPFAM" id="SSF57903">
    <property type="entry name" value="FYVE/PHD zinc finger"/>
    <property type="match status" value="1"/>
</dbReference>
<dbReference type="Gene3D" id="3.30.40.10">
    <property type="entry name" value="Zinc/RING finger domain, C3HC4 (zinc finger)"/>
    <property type="match status" value="1"/>
</dbReference>
<dbReference type="InterPro" id="IPR013083">
    <property type="entry name" value="Znf_RING/FYVE/PHD"/>
</dbReference>
<feature type="compositionally biased region" description="Basic residues" evidence="4">
    <location>
        <begin position="1"/>
        <end position="11"/>
    </location>
</feature>
<sequence length="877" mass="100619">MGRHAKFKKQLLKNLNGASNSKKWREDCGQAKKELKDMTTRQNDTADELERVRDEVKVLREAYKQEQERHEATKTELQTSQETVRELEYRLERLQMEKLQTTVSLEKSLNESSEYSSQLDSANTQIECMRRESVLNAKKTGERFSEQRKCISTVSSERNRLINTVEQQEIAQAHRIPKLGKYSVLQSAHLQRKAVLQCEGFMKGGATTTSDYNHLLRKLVRKAAATGHSPFMLDPTETFVLRTVAHLSDNDLKNAKKVLQTYLGFDVLSSRSAVSDVKKVIANASNYDIELMQKTKEFPDKTKMTVDFAKITIKDLEKGLTERVKYLDKHNLLVDVDDVLTISILGDKGSEETKLCMSIENVRTPNSPNNLMLLSMYEGSDSAVELRKYAAEVFEKWDALKEIKFTNKFGVDVILKLKKKAIGDMKLLSGLMGHRGQACSHPCYICDIPWVMSGSSSLLLGKVDFSMIPTNRTLSSYASDSKSGKNGVQIDSKPLCDVEPEDYVIPTVHSISGVFDRYFENHINGELNSMDRKDKAEAMTLREHKKDLKKLENDEKIITDQFQSIVDAKEAAYCCATAYNLISQNPLSHLKTPEPLCSSSICVVNHLPKDRKFVKWVFCDTCQKYFHFECSAVFSPSIKIEIEQKSTWCCNECKKWDFQKHHREIIQCTKNLEHEVQNTFNSLKEVAKKRMDLESLLHRSTGANRKKYEMLLASIGSDLRTWYQKLGGNQIRKILRPENIDKIFEILRPSPQNNLVHKAMKGLAKIMSASNNRFYTDNEIDEIQLTVNQFLLDMKMAFPKEAITPKLHLIAYHLIPYMRKHKTWGKSSEQAIEHVHAKVNMLKRRFQPIRSLTDRARLIVEELCIGNWLHDTGVFNE</sequence>
<keyword evidence="1" id="KW-0479">Metal-binding</keyword>
<dbReference type="EMBL" id="GL379796">
    <property type="protein sequence ID" value="EGT31311.1"/>
    <property type="molecule type" value="Genomic_DNA"/>
</dbReference>
<dbReference type="InterPro" id="IPR011011">
    <property type="entry name" value="Znf_FYVE_PHD"/>
</dbReference>
<feature type="compositionally biased region" description="Basic and acidic residues" evidence="4">
    <location>
        <begin position="23"/>
        <end position="39"/>
    </location>
</feature>
<name>G0MIT3_CAEBE</name>
<dbReference type="Pfam" id="PF06918">
    <property type="entry name" value="DUF1280"/>
    <property type="match status" value="1"/>
</dbReference>
<dbReference type="SMART" id="SM00249">
    <property type="entry name" value="PHD"/>
    <property type="match status" value="1"/>
</dbReference>
<feature type="domain" description="Zinc finger PHD-type" evidence="5">
    <location>
        <begin position="601"/>
        <end position="654"/>
    </location>
</feature>
<gene>
    <name evidence="6" type="ORF">CAEBREN_21095</name>
</gene>
<accession>G0MIT3</accession>
<reference evidence="7" key="1">
    <citation type="submission" date="2011-07" db="EMBL/GenBank/DDBJ databases">
        <authorList>
            <consortium name="Caenorhabditis brenneri Sequencing and Analysis Consortium"/>
            <person name="Wilson R.K."/>
        </authorList>
    </citation>
    <scope>NUCLEOTIDE SEQUENCE [LARGE SCALE GENOMIC DNA]</scope>
    <source>
        <strain evidence="7">PB2801</strain>
    </source>
</reference>
<dbReference type="InterPro" id="IPR009689">
    <property type="entry name" value="DUF1280"/>
</dbReference>
<evidence type="ECO:0000259" key="5">
    <source>
        <dbReference type="SMART" id="SM00249"/>
    </source>
</evidence>
<proteinExistence type="predicted"/>
<dbReference type="OrthoDB" id="5871670at2759"/>
<dbReference type="InParanoid" id="G0MIT3"/>
<dbReference type="eggNOG" id="ENOG502TGZ5">
    <property type="taxonomic scope" value="Eukaryota"/>
</dbReference>
<evidence type="ECO:0000256" key="1">
    <source>
        <dbReference type="ARBA" id="ARBA00022723"/>
    </source>
</evidence>
<dbReference type="AlphaFoldDB" id="G0MIT3"/>
<keyword evidence="3" id="KW-0862">Zinc</keyword>
<dbReference type="HOGENOM" id="CLU_015719_2_0_1"/>
<dbReference type="InterPro" id="IPR001965">
    <property type="entry name" value="Znf_PHD"/>
</dbReference>
<dbReference type="OMA" id="YFENHIN"/>
<dbReference type="PANTHER" id="PTHR31424:SF4">
    <property type="entry name" value="AUTOPHAGY-RELATED PROTEIN 14-RELATED"/>
    <property type="match status" value="1"/>
</dbReference>
<protein>
    <recommendedName>
        <fullName evidence="5">Zinc finger PHD-type domain-containing protein</fullName>
    </recommendedName>
</protein>
<evidence type="ECO:0000313" key="7">
    <source>
        <dbReference type="Proteomes" id="UP000008068"/>
    </source>
</evidence>
<dbReference type="PANTHER" id="PTHR31424">
    <property type="entry name" value="PROTEIN CBG23806"/>
    <property type="match status" value="1"/>
</dbReference>